<proteinExistence type="predicted"/>
<keyword evidence="1" id="KW-0732">Signal</keyword>
<reference evidence="2 3" key="2">
    <citation type="submission" date="2018-11" db="EMBL/GenBank/DDBJ databases">
        <authorList>
            <consortium name="Pathogen Informatics"/>
        </authorList>
    </citation>
    <scope>NUCLEOTIDE SEQUENCE [LARGE SCALE GENOMIC DNA]</scope>
</reference>
<accession>A0A0R3TNE5</accession>
<protein>
    <submittedName>
        <fullName evidence="2 4">Uncharacterized protein</fullName>
    </submittedName>
</protein>
<evidence type="ECO:0000256" key="1">
    <source>
        <dbReference type="SAM" id="SignalP"/>
    </source>
</evidence>
<dbReference type="WBParaSite" id="HNAJ_0000889701-mRNA-1">
    <property type="protein sequence ID" value="HNAJ_0000889701-mRNA-1"/>
    <property type="gene ID" value="HNAJ_0000889701"/>
</dbReference>
<sequence>MELKLTILSTILLLLTLSNNWHTEAIVVPLEKQEEDLFVGGGEDGNVDTRREFVGSQVLEYNVEFDDLNTKETEAVLIPARWRKLCDRIRRNRGRHGNIYRRVPTPNFVSVPL</sequence>
<dbReference type="OrthoDB" id="6314973at2759"/>
<feature type="chain" id="PRO_5043131930" evidence="1">
    <location>
        <begin position="26"/>
        <end position="113"/>
    </location>
</feature>
<evidence type="ECO:0000313" key="2">
    <source>
        <dbReference type="EMBL" id="VDO05076.1"/>
    </source>
</evidence>
<dbReference type="AlphaFoldDB" id="A0A0R3TNE5"/>
<dbReference type="EMBL" id="UZAE01012420">
    <property type="protein sequence ID" value="VDO05076.1"/>
    <property type="molecule type" value="Genomic_DNA"/>
</dbReference>
<organism evidence="4">
    <name type="scientific">Rodentolepis nana</name>
    <name type="common">Dwarf tapeworm</name>
    <name type="synonym">Hymenolepis nana</name>
    <dbReference type="NCBI Taxonomy" id="102285"/>
    <lineage>
        <taxon>Eukaryota</taxon>
        <taxon>Metazoa</taxon>
        <taxon>Spiralia</taxon>
        <taxon>Lophotrochozoa</taxon>
        <taxon>Platyhelminthes</taxon>
        <taxon>Cestoda</taxon>
        <taxon>Eucestoda</taxon>
        <taxon>Cyclophyllidea</taxon>
        <taxon>Hymenolepididae</taxon>
        <taxon>Rodentolepis</taxon>
    </lineage>
</organism>
<name>A0A0R3TNE5_RODNA</name>
<keyword evidence="3" id="KW-1185">Reference proteome</keyword>
<evidence type="ECO:0000313" key="4">
    <source>
        <dbReference type="WBParaSite" id="HNAJ_0000889701-mRNA-1"/>
    </source>
</evidence>
<dbReference type="Proteomes" id="UP000278807">
    <property type="component" value="Unassembled WGS sequence"/>
</dbReference>
<reference evidence="4" key="1">
    <citation type="submission" date="2017-02" db="UniProtKB">
        <authorList>
            <consortium name="WormBaseParasite"/>
        </authorList>
    </citation>
    <scope>IDENTIFICATION</scope>
</reference>
<feature type="signal peptide" evidence="1">
    <location>
        <begin position="1"/>
        <end position="25"/>
    </location>
</feature>
<gene>
    <name evidence="2" type="ORF">HNAJ_LOCUS8893</name>
</gene>
<evidence type="ECO:0000313" key="3">
    <source>
        <dbReference type="Proteomes" id="UP000278807"/>
    </source>
</evidence>